<keyword evidence="6" id="KW-0548">Nucleotidyltransferase</keyword>
<dbReference type="InterPro" id="IPR038763">
    <property type="entry name" value="DHH_sf"/>
</dbReference>
<keyword evidence="5" id="KW-0819">tRNA processing</keyword>
<dbReference type="Pfam" id="PF00571">
    <property type="entry name" value="CBS"/>
    <property type="match status" value="2"/>
</dbReference>
<name>B0C0S9_ACAM1</name>
<keyword evidence="15" id="KW-1185">Reference proteome</keyword>
<dbReference type="SUPFAM" id="SSF64182">
    <property type="entry name" value="DHH phosphoesterases"/>
    <property type="match status" value="1"/>
</dbReference>
<dbReference type="GO" id="GO:0000166">
    <property type="term" value="F:nucleotide binding"/>
    <property type="evidence" value="ECO:0007669"/>
    <property type="project" value="UniProtKB-KW"/>
</dbReference>
<feature type="domain" description="CBS" evidence="13">
    <location>
        <begin position="318"/>
        <end position="377"/>
    </location>
</feature>
<evidence type="ECO:0000256" key="6">
    <source>
        <dbReference type="ARBA" id="ARBA00022695"/>
    </source>
</evidence>
<evidence type="ECO:0000256" key="2">
    <source>
        <dbReference type="ARBA" id="ARBA00007265"/>
    </source>
</evidence>
<keyword evidence="11" id="KW-0129">CBS domain</keyword>
<evidence type="ECO:0000256" key="11">
    <source>
        <dbReference type="PROSITE-ProRule" id="PRU00703"/>
    </source>
</evidence>
<dbReference type="eggNOG" id="COG0618">
    <property type="taxonomic scope" value="Bacteria"/>
</dbReference>
<evidence type="ECO:0000313" key="14">
    <source>
        <dbReference type="EMBL" id="ABW26053.1"/>
    </source>
</evidence>
<evidence type="ECO:0000259" key="13">
    <source>
        <dbReference type="PROSITE" id="PS51371"/>
    </source>
</evidence>
<dbReference type="KEGG" id="amr:AM1_1013"/>
<dbReference type="GO" id="GO:0000049">
    <property type="term" value="F:tRNA binding"/>
    <property type="evidence" value="ECO:0007669"/>
    <property type="project" value="UniProtKB-KW"/>
</dbReference>
<dbReference type="eggNOG" id="COG0517">
    <property type="taxonomic scope" value="Bacteria"/>
</dbReference>
<dbReference type="InterPro" id="IPR052390">
    <property type="entry name" value="tRNA_nt/polyA_polymerase"/>
</dbReference>
<evidence type="ECO:0000256" key="10">
    <source>
        <dbReference type="ARBA" id="ARBA00022884"/>
    </source>
</evidence>
<dbReference type="PANTHER" id="PTHR47788:SF1">
    <property type="entry name" value="A-ADDING TRNA NUCLEOTIDYLTRANSFERASE"/>
    <property type="match status" value="1"/>
</dbReference>
<evidence type="ECO:0000256" key="1">
    <source>
        <dbReference type="ARBA" id="ARBA00001946"/>
    </source>
</evidence>
<protein>
    <submittedName>
        <fullName evidence="14">PolyA polymerase</fullName>
    </submittedName>
</protein>
<dbReference type="eggNOG" id="COG0617">
    <property type="taxonomic scope" value="Bacteria"/>
</dbReference>
<dbReference type="GO" id="GO:0016779">
    <property type="term" value="F:nucleotidyltransferase activity"/>
    <property type="evidence" value="ECO:0007669"/>
    <property type="project" value="UniProtKB-KW"/>
</dbReference>
<dbReference type="Proteomes" id="UP000000268">
    <property type="component" value="Chromosome"/>
</dbReference>
<keyword evidence="4 12" id="KW-0808">Transferase</keyword>
<keyword evidence="3" id="KW-0820">tRNA-binding</keyword>
<dbReference type="Gene3D" id="3.90.1640.10">
    <property type="entry name" value="inorganic pyrophosphatase (n-terminal core)"/>
    <property type="match status" value="1"/>
</dbReference>
<dbReference type="CDD" id="cd04595">
    <property type="entry name" value="CBS_pair_DHH_polyA_Pol_assoc"/>
    <property type="match status" value="1"/>
</dbReference>
<dbReference type="SMART" id="SM00116">
    <property type="entry name" value="CBS"/>
    <property type="match status" value="2"/>
</dbReference>
<dbReference type="PANTHER" id="PTHR47788">
    <property type="entry name" value="POLYA POLYMERASE"/>
    <property type="match status" value="1"/>
</dbReference>
<dbReference type="Gene3D" id="3.10.310.30">
    <property type="match status" value="1"/>
</dbReference>
<comment type="cofactor">
    <cofactor evidence="1">
        <name>Mg(2+)</name>
        <dbReference type="ChEBI" id="CHEBI:18420"/>
    </cofactor>
</comment>
<dbReference type="SUPFAM" id="SSF81301">
    <property type="entry name" value="Nucleotidyltransferase"/>
    <property type="match status" value="1"/>
</dbReference>
<dbReference type="RefSeq" id="WP_012161611.1">
    <property type="nucleotide sequence ID" value="NC_009925.1"/>
</dbReference>
<reference evidence="14 15" key="1">
    <citation type="journal article" date="2008" name="Proc. Natl. Acad. Sci. U.S.A.">
        <title>Niche adaptation and genome expansion in the chlorophyll d-producing cyanobacterium Acaryochloris marina.</title>
        <authorList>
            <person name="Swingley W.D."/>
            <person name="Chen M."/>
            <person name="Cheung P.C."/>
            <person name="Conrad A.L."/>
            <person name="Dejesa L.C."/>
            <person name="Hao J."/>
            <person name="Honchak B.M."/>
            <person name="Karbach L.E."/>
            <person name="Kurdoglu A."/>
            <person name="Lahiri S."/>
            <person name="Mastrian S.D."/>
            <person name="Miyashita H."/>
            <person name="Page L."/>
            <person name="Ramakrishna P."/>
            <person name="Satoh S."/>
            <person name="Sattley W.M."/>
            <person name="Shimada Y."/>
            <person name="Taylor H.L."/>
            <person name="Tomo T."/>
            <person name="Tsuchiya T."/>
            <person name="Wang Z.T."/>
            <person name="Raymond J."/>
            <person name="Mimuro M."/>
            <person name="Blankenship R.E."/>
            <person name="Touchman J.W."/>
        </authorList>
    </citation>
    <scope>NUCLEOTIDE SEQUENCE [LARGE SCALE GENOMIC DNA]</scope>
    <source>
        <strain evidence="15">MBIC 11017</strain>
    </source>
</reference>
<dbReference type="AlphaFoldDB" id="B0C0S9"/>
<dbReference type="GO" id="GO:0008033">
    <property type="term" value="P:tRNA processing"/>
    <property type="evidence" value="ECO:0007669"/>
    <property type="project" value="UniProtKB-KW"/>
</dbReference>
<keyword evidence="8" id="KW-0547">Nucleotide-binding</keyword>
<dbReference type="CDD" id="cd05398">
    <property type="entry name" value="NT_ClassII-CCAase"/>
    <property type="match status" value="1"/>
</dbReference>
<dbReference type="SUPFAM" id="SSF81891">
    <property type="entry name" value="Poly A polymerase C-terminal region-like"/>
    <property type="match status" value="1"/>
</dbReference>
<dbReference type="HOGENOM" id="CLU_015961_5_0_3"/>
<accession>B0C0S9</accession>
<proteinExistence type="inferred from homology"/>
<organism evidence="14 15">
    <name type="scientific">Acaryochloris marina (strain MBIC 11017)</name>
    <dbReference type="NCBI Taxonomy" id="329726"/>
    <lineage>
        <taxon>Bacteria</taxon>
        <taxon>Bacillati</taxon>
        <taxon>Cyanobacteriota</taxon>
        <taxon>Cyanophyceae</taxon>
        <taxon>Acaryochloridales</taxon>
        <taxon>Acaryochloridaceae</taxon>
        <taxon>Acaryochloris</taxon>
    </lineage>
</organism>
<dbReference type="Gene3D" id="3.30.460.10">
    <property type="entry name" value="Beta Polymerase, domain 2"/>
    <property type="match status" value="1"/>
</dbReference>
<keyword evidence="9" id="KW-0460">Magnesium</keyword>
<dbReference type="PROSITE" id="PS51371">
    <property type="entry name" value="CBS"/>
    <property type="match status" value="2"/>
</dbReference>
<dbReference type="SUPFAM" id="SSF54631">
    <property type="entry name" value="CBS-domain pair"/>
    <property type="match status" value="1"/>
</dbReference>
<evidence type="ECO:0000256" key="8">
    <source>
        <dbReference type="ARBA" id="ARBA00022741"/>
    </source>
</evidence>
<evidence type="ECO:0000256" key="12">
    <source>
        <dbReference type="RuleBase" id="RU003953"/>
    </source>
</evidence>
<sequence length="902" mass="100330">MDIVLCHRTADFDTLGAAVGITHLYPGTRIVLCGGAHPTVREFLGLYRDQFPLIEHRAINAEQLRSITIVDAQRRQLLGPAANWLDLPQVQVKIYDHHLSTTGNIEADQLILEAVGAATTLVVEELQRKHLQMPVTVATVMALGIHVDTGSLTYPSSTVRDAAALTWLMTQGANQRAIAEYTEPVFSSDLQDLLTQALELTQTQSRHGNSLSWVMLKTERYVPGLASLTSQLMLLHESDSFLLGHVYSKAETQKLSVIGRSRVEGVDLNGLLQPLGGGGHARAAAVTLKTETPQRVMEDLVATLLEQMPLPPMAADLMSSPVRTIRPTTTIDQARRILLRYGHSGLSVVNDQDQLVGILSRRDLDIALHHGFGHAPVKGYMTAPVRTISLGTSLPEIELMMVTYDIGRLPVVEQGQLVGIVTRTDILRQLHQLKHPVLPTHQQVVRTSIQEQLRSQLSPTLQTLLSTAADAAAAQGWQLYLVGGAVRDLLLSGPNQPFRVKEFDLVVDGVETTAKAAGVSLAQTLQSDYPETQLQVYGQFQTAALIWPSGSELAGFSVDIATARSEFYPYPAANPEVEASSIRQDLYRRDFTINALAVRLTRQGFQSHPSGELLDFFGGVVDLQDRQIRVLHPNSFIEDPTRIFRAVRFATRLEFEIGEQTEAYIRHAIASGIYTQVQAEKDKAPALQSRLKNELKYIFKTSHWARALNLLADLEALQCIHPQLQINQHWWQRVRLAICWYNTFEPARLEVPVWLLILEVLLTALPPTERCVVAANLHLSDSTQQRLQNLDGVLQELEKQPEQASPSQLTDFLKSHNISGLILVGIYSNVRIRKWVWQYLSDWSSRKPLLTGKDLIQLGYRPGREFKSMLAALGAATLDGELKDRDQAQAWVKARFPIPPKT</sequence>
<keyword evidence="10 12" id="KW-0694">RNA-binding</keyword>
<evidence type="ECO:0000256" key="5">
    <source>
        <dbReference type="ARBA" id="ARBA00022694"/>
    </source>
</evidence>
<dbReference type="GO" id="GO:0046872">
    <property type="term" value="F:metal ion binding"/>
    <property type="evidence" value="ECO:0007669"/>
    <property type="project" value="UniProtKB-KW"/>
</dbReference>
<evidence type="ECO:0000313" key="15">
    <source>
        <dbReference type="Proteomes" id="UP000000268"/>
    </source>
</evidence>
<dbReference type="Pfam" id="PF01743">
    <property type="entry name" value="PolyA_pol"/>
    <property type="match status" value="1"/>
</dbReference>
<evidence type="ECO:0000256" key="7">
    <source>
        <dbReference type="ARBA" id="ARBA00022723"/>
    </source>
</evidence>
<dbReference type="InterPro" id="IPR000644">
    <property type="entry name" value="CBS_dom"/>
</dbReference>
<gene>
    <name evidence="14" type="ordered locus">AM1_1013</name>
</gene>
<dbReference type="InterPro" id="IPR043519">
    <property type="entry name" value="NT_sf"/>
</dbReference>
<evidence type="ECO:0000256" key="4">
    <source>
        <dbReference type="ARBA" id="ARBA00022679"/>
    </source>
</evidence>
<dbReference type="Gene3D" id="3.10.580.10">
    <property type="entry name" value="CBS-domain"/>
    <property type="match status" value="1"/>
</dbReference>
<feature type="domain" description="CBS" evidence="13">
    <location>
        <begin position="381"/>
        <end position="437"/>
    </location>
</feature>
<keyword evidence="7" id="KW-0479">Metal-binding</keyword>
<dbReference type="InterPro" id="IPR002646">
    <property type="entry name" value="PolA_pol_head_dom"/>
</dbReference>
<dbReference type="Gene3D" id="1.10.3090.10">
    <property type="entry name" value="cca-adding enzyme, domain 2"/>
    <property type="match status" value="1"/>
</dbReference>
<evidence type="ECO:0000256" key="3">
    <source>
        <dbReference type="ARBA" id="ARBA00022555"/>
    </source>
</evidence>
<dbReference type="STRING" id="329726.AM1_1013"/>
<dbReference type="InterPro" id="IPR046342">
    <property type="entry name" value="CBS_dom_sf"/>
</dbReference>
<comment type="similarity">
    <text evidence="2 12">Belongs to the tRNA nucleotidyltransferase/poly(A) polymerase family.</text>
</comment>
<dbReference type="EMBL" id="CP000828">
    <property type="protein sequence ID" value="ABW26053.1"/>
    <property type="molecule type" value="Genomic_DNA"/>
</dbReference>
<dbReference type="OrthoDB" id="9805698at2"/>
<evidence type="ECO:0000256" key="9">
    <source>
        <dbReference type="ARBA" id="ARBA00022842"/>
    </source>
</evidence>